<accession>A0ABT6WS76</accession>
<dbReference type="PROSITE" id="PS50206">
    <property type="entry name" value="RHODANESE_3"/>
    <property type="match status" value="2"/>
</dbReference>
<dbReference type="InterPro" id="IPR001763">
    <property type="entry name" value="Rhodanese-like_dom"/>
</dbReference>
<feature type="domain" description="Rhodanese" evidence="3">
    <location>
        <begin position="187"/>
        <end position="287"/>
    </location>
</feature>
<reference evidence="4 5" key="1">
    <citation type="submission" date="2023-05" db="EMBL/GenBank/DDBJ databases">
        <title>Actinoplanes sp. NEAU-A12 genome sequencing.</title>
        <authorList>
            <person name="Wang Z.-S."/>
        </authorList>
    </citation>
    <scope>NUCLEOTIDE SEQUENCE [LARGE SCALE GENOMIC DNA]</scope>
    <source>
        <strain evidence="4 5">NEAU-A12</strain>
    </source>
</reference>
<dbReference type="InterPro" id="IPR045078">
    <property type="entry name" value="TST/MPST-like"/>
</dbReference>
<evidence type="ECO:0000259" key="3">
    <source>
        <dbReference type="PROSITE" id="PS50206"/>
    </source>
</evidence>
<evidence type="ECO:0000313" key="5">
    <source>
        <dbReference type="Proteomes" id="UP001241758"/>
    </source>
</evidence>
<dbReference type="Gene3D" id="3.40.250.10">
    <property type="entry name" value="Rhodanese-like domain"/>
    <property type="match status" value="2"/>
</dbReference>
<name>A0ABT6WS76_9ACTN</name>
<keyword evidence="2" id="KW-0677">Repeat</keyword>
<protein>
    <submittedName>
        <fullName evidence="4">Rhodanese-like domain-containing protein</fullName>
    </submittedName>
</protein>
<dbReference type="Proteomes" id="UP001241758">
    <property type="component" value="Unassembled WGS sequence"/>
</dbReference>
<dbReference type="RefSeq" id="WP_282763591.1">
    <property type="nucleotide sequence ID" value="NZ_JASCTH010000020.1"/>
</dbReference>
<evidence type="ECO:0000256" key="1">
    <source>
        <dbReference type="ARBA" id="ARBA00022679"/>
    </source>
</evidence>
<dbReference type="Pfam" id="PF00581">
    <property type="entry name" value="Rhodanese"/>
    <property type="match status" value="2"/>
</dbReference>
<dbReference type="SUPFAM" id="SSF52821">
    <property type="entry name" value="Rhodanese/Cell cycle control phosphatase"/>
    <property type="match status" value="2"/>
</dbReference>
<evidence type="ECO:0000256" key="2">
    <source>
        <dbReference type="ARBA" id="ARBA00022737"/>
    </source>
</evidence>
<sequence length="290" mass="31208">MTGPLLSPADLVVRREHGDLVILDATVALEAPRHDGDHRSSSGRPGWEQAHIPGSRHADLLHDLSDPSAPYHFARPSAGVLAARLAERGVRDGVPVVAYDRAGGIWAARLWWLLDWLGVEAYVLDGGLSAWRAAGLPVTATATAEHADLVPAPLRTPVVRDGRWVGREDLKRWLAEDVQATVLCALSPEAYAGEVPTRYSRRGHIPGTGNVPARSLLGPDGRFRPEPELRRMLGDLLADPAPIWLYCGGGISAATLGLALTVLGRDDVALYDGSLQEWSADPELPIELGR</sequence>
<dbReference type="CDD" id="cd01448">
    <property type="entry name" value="TST_Repeat_1"/>
    <property type="match status" value="1"/>
</dbReference>
<dbReference type="InterPro" id="IPR036873">
    <property type="entry name" value="Rhodanese-like_dom_sf"/>
</dbReference>
<keyword evidence="5" id="KW-1185">Reference proteome</keyword>
<keyword evidence="1" id="KW-0808">Transferase</keyword>
<dbReference type="PANTHER" id="PTHR11364:SF27">
    <property type="entry name" value="SULFURTRANSFERASE"/>
    <property type="match status" value="1"/>
</dbReference>
<dbReference type="SMART" id="SM00450">
    <property type="entry name" value="RHOD"/>
    <property type="match status" value="2"/>
</dbReference>
<proteinExistence type="predicted"/>
<organism evidence="4 5">
    <name type="scientific">Actinoplanes sandaracinus</name>
    <dbReference type="NCBI Taxonomy" id="3045177"/>
    <lineage>
        <taxon>Bacteria</taxon>
        <taxon>Bacillati</taxon>
        <taxon>Actinomycetota</taxon>
        <taxon>Actinomycetes</taxon>
        <taxon>Micromonosporales</taxon>
        <taxon>Micromonosporaceae</taxon>
        <taxon>Actinoplanes</taxon>
    </lineage>
</organism>
<comment type="caution">
    <text evidence="4">The sequence shown here is derived from an EMBL/GenBank/DDBJ whole genome shotgun (WGS) entry which is preliminary data.</text>
</comment>
<gene>
    <name evidence="4" type="ORF">QLQ12_28315</name>
</gene>
<feature type="domain" description="Rhodanese" evidence="3">
    <location>
        <begin position="47"/>
        <end position="140"/>
    </location>
</feature>
<evidence type="ECO:0000313" key="4">
    <source>
        <dbReference type="EMBL" id="MDI6102531.1"/>
    </source>
</evidence>
<dbReference type="EMBL" id="JASCTH010000020">
    <property type="protein sequence ID" value="MDI6102531.1"/>
    <property type="molecule type" value="Genomic_DNA"/>
</dbReference>
<dbReference type="PANTHER" id="PTHR11364">
    <property type="entry name" value="THIOSULFATE SULFERTANSFERASE"/>
    <property type="match status" value="1"/>
</dbReference>